<dbReference type="InterPro" id="IPR032710">
    <property type="entry name" value="NTF2-like_dom_sf"/>
</dbReference>
<protein>
    <recommendedName>
        <fullName evidence="1">SnoaL-like domain-containing protein</fullName>
    </recommendedName>
</protein>
<dbReference type="SUPFAM" id="SSF54427">
    <property type="entry name" value="NTF2-like"/>
    <property type="match status" value="1"/>
</dbReference>
<dbReference type="EMBL" id="HE804045">
    <property type="protein sequence ID" value="CCH31481.1"/>
    <property type="molecule type" value="Genomic_DNA"/>
</dbReference>
<evidence type="ECO:0000313" key="2">
    <source>
        <dbReference type="EMBL" id="CCH31481.1"/>
    </source>
</evidence>
<dbReference type="Gene3D" id="3.10.450.50">
    <property type="match status" value="1"/>
</dbReference>
<evidence type="ECO:0000313" key="3">
    <source>
        <dbReference type="Proteomes" id="UP000006281"/>
    </source>
</evidence>
<name>K0JZE1_SACES</name>
<dbReference type="STRING" id="1179773.BN6_41940"/>
<reference evidence="2 3" key="1">
    <citation type="journal article" date="2012" name="BMC Genomics">
        <title>Complete genome sequence of Saccharothrix espanaensis DSM 44229T and comparison to the other completely sequenced Pseudonocardiaceae.</title>
        <authorList>
            <person name="Strobel T."/>
            <person name="Al-Dilaimi A."/>
            <person name="Blom J."/>
            <person name="Gessner A."/>
            <person name="Kalinowski J."/>
            <person name="Luzhetska M."/>
            <person name="Puhler A."/>
            <person name="Szczepanowski R."/>
            <person name="Bechthold A."/>
            <person name="Ruckert C."/>
        </authorList>
    </citation>
    <scope>NUCLEOTIDE SEQUENCE [LARGE SCALE GENOMIC DNA]</scope>
    <source>
        <strain evidence="3">ATCC 51144 / DSM 44229 / JCM 9112 / NBRC 15066 / NRRL 15764</strain>
    </source>
</reference>
<accession>K0JZE1</accession>
<evidence type="ECO:0000259" key="1">
    <source>
        <dbReference type="Pfam" id="PF13474"/>
    </source>
</evidence>
<keyword evidence="3" id="KW-1185">Reference proteome</keyword>
<dbReference type="Pfam" id="PF13474">
    <property type="entry name" value="SnoaL_3"/>
    <property type="match status" value="1"/>
</dbReference>
<feature type="domain" description="SnoaL-like" evidence="1">
    <location>
        <begin position="7"/>
        <end position="130"/>
    </location>
</feature>
<proteinExistence type="predicted"/>
<dbReference type="InterPro" id="IPR037401">
    <property type="entry name" value="SnoaL-like"/>
</dbReference>
<dbReference type="BioCyc" id="SESP1179773:BN6_RS20300-MONOMER"/>
<sequence length="144" mass="15472">MADGTRIRELVARRAEAMRSGDAAALTADYLPEAVAFTLAPPLRHAAPELTDPATLTAWFTNFDGAVDYEVRDVEVVAGGGVAFCHSLHRLSAVPRGGSGAFVLWFRSTLGLREVDGRWRIAHEHASTPFHMDGTMAAAVDLTP</sequence>
<dbReference type="OrthoDB" id="9812295at2"/>
<dbReference type="eggNOG" id="COG4319">
    <property type="taxonomic scope" value="Bacteria"/>
</dbReference>
<dbReference type="AlphaFoldDB" id="K0JZE1"/>
<dbReference type="HOGENOM" id="CLU_132094_0_0_11"/>
<dbReference type="PATRIC" id="fig|1179773.3.peg.4198"/>
<organism evidence="2 3">
    <name type="scientific">Saccharothrix espanaensis (strain ATCC 51144 / DSM 44229 / JCM 9112 / NBRC 15066 / NRRL 15764)</name>
    <dbReference type="NCBI Taxonomy" id="1179773"/>
    <lineage>
        <taxon>Bacteria</taxon>
        <taxon>Bacillati</taxon>
        <taxon>Actinomycetota</taxon>
        <taxon>Actinomycetes</taxon>
        <taxon>Pseudonocardiales</taxon>
        <taxon>Pseudonocardiaceae</taxon>
        <taxon>Saccharothrix</taxon>
    </lineage>
</organism>
<gene>
    <name evidence="2" type="ordered locus">BN6_41940</name>
</gene>
<dbReference type="KEGG" id="sesp:BN6_41940"/>
<dbReference type="RefSeq" id="WP_015101593.1">
    <property type="nucleotide sequence ID" value="NC_019673.1"/>
</dbReference>
<dbReference type="Proteomes" id="UP000006281">
    <property type="component" value="Chromosome"/>
</dbReference>